<name>A0AAV7QAW3_PLEWA</name>
<sequence length="54" mass="6203">KKETLGQLLHQHHIWHTQQRHIQGSGLSTMHCTASDLARCHGKMRATHRQLLPS</sequence>
<gene>
    <name evidence="1" type="ORF">NDU88_003964</name>
</gene>
<protein>
    <submittedName>
        <fullName evidence="1">Uncharacterized protein</fullName>
    </submittedName>
</protein>
<feature type="non-terminal residue" evidence="1">
    <location>
        <position position="1"/>
    </location>
</feature>
<dbReference type="AlphaFoldDB" id="A0AAV7QAW3"/>
<organism evidence="1 2">
    <name type="scientific">Pleurodeles waltl</name>
    <name type="common">Iberian ribbed newt</name>
    <dbReference type="NCBI Taxonomy" id="8319"/>
    <lineage>
        <taxon>Eukaryota</taxon>
        <taxon>Metazoa</taxon>
        <taxon>Chordata</taxon>
        <taxon>Craniata</taxon>
        <taxon>Vertebrata</taxon>
        <taxon>Euteleostomi</taxon>
        <taxon>Amphibia</taxon>
        <taxon>Batrachia</taxon>
        <taxon>Caudata</taxon>
        <taxon>Salamandroidea</taxon>
        <taxon>Salamandridae</taxon>
        <taxon>Pleurodelinae</taxon>
        <taxon>Pleurodeles</taxon>
    </lineage>
</organism>
<dbReference type="Proteomes" id="UP001066276">
    <property type="component" value="Chromosome 6"/>
</dbReference>
<evidence type="ECO:0000313" key="1">
    <source>
        <dbReference type="EMBL" id="KAJ1137566.1"/>
    </source>
</evidence>
<comment type="caution">
    <text evidence="1">The sequence shown here is derived from an EMBL/GenBank/DDBJ whole genome shotgun (WGS) entry which is preliminary data.</text>
</comment>
<proteinExistence type="predicted"/>
<feature type="non-terminal residue" evidence="1">
    <location>
        <position position="54"/>
    </location>
</feature>
<accession>A0AAV7QAW3</accession>
<keyword evidence="2" id="KW-1185">Reference proteome</keyword>
<evidence type="ECO:0000313" key="2">
    <source>
        <dbReference type="Proteomes" id="UP001066276"/>
    </source>
</evidence>
<reference evidence="1" key="1">
    <citation type="journal article" date="2022" name="bioRxiv">
        <title>Sequencing and chromosome-scale assembly of the giantPleurodeles waltlgenome.</title>
        <authorList>
            <person name="Brown T."/>
            <person name="Elewa A."/>
            <person name="Iarovenko S."/>
            <person name="Subramanian E."/>
            <person name="Araus A.J."/>
            <person name="Petzold A."/>
            <person name="Susuki M."/>
            <person name="Suzuki K.-i.T."/>
            <person name="Hayashi T."/>
            <person name="Toyoda A."/>
            <person name="Oliveira C."/>
            <person name="Osipova E."/>
            <person name="Leigh N.D."/>
            <person name="Simon A."/>
            <person name="Yun M.H."/>
        </authorList>
    </citation>
    <scope>NUCLEOTIDE SEQUENCE</scope>
    <source>
        <strain evidence="1">20211129_DDA</strain>
        <tissue evidence="1">Liver</tissue>
    </source>
</reference>
<dbReference type="EMBL" id="JANPWB010000010">
    <property type="protein sequence ID" value="KAJ1137566.1"/>
    <property type="molecule type" value="Genomic_DNA"/>
</dbReference>